<evidence type="ECO:0000256" key="1">
    <source>
        <dbReference type="SAM" id="SignalP"/>
    </source>
</evidence>
<gene>
    <name evidence="2" type="ORF">BHK69_18225</name>
</gene>
<feature type="chain" id="PRO_5009099927" description="Lipoprotein" evidence="1">
    <location>
        <begin position="25"/>
        <end position="123"/>
    </location>
</feature>
<name>A0A1D7U418_9HYPH</name>
<dbReference type="KEGG" id="bvv:BHK69_18225"/>
<dbReference type="RefSeq" id="WP_069691329.1">
    <property type="nucleotide sequence ID" value="NZ_CP017147.1"/>
</dbReference>
<proteinExistence type="predicted"/>
<evidence type="ECO:0000313" key="3">
    <source>
        <dbReference type="Proteomes" id="UP000094969"/>
    </source>
</evidence>
<dbReference type="OrthoDB" id="8162765at2"/>
<protein>
    <recommendedName>
        <fullName evidence="4">Lipoprotein</fullName>
    </recommendedName>
</protein>
<dbReference type="EMBL" id="CP017147">
    <property type="protein sequence ID" value="AOO82119.1"/>
    <property type="molecule type" value="Genomic_DNA"/>
</dbReference>
<feature type="signal peptide" evidence="1">
    <location>
        <begin position="1"/>
        <end position="24"/>
    </location>
</feature>
<dbReference type="STRING" id="1526658.BHK69_18225"/>
<dbReference type="AlphaFoldDB" id="A0A1D7U418"/>
<sequence length="123" mass="12982">MPASVVVRPLALACLLALPLGACVQSSANPGAGRGAELASLVSRSIACQAGYPRASTLERFIASERERGATPDQIASARSAYVTVSEAETINQDIRPQACTPEERAALKERMVRVRAGRFDAL</sequence>
<accession>A0A1D7U418</accession>
<dbReference type="Proteomes" id="UP000094969">
    <property type="component" value="Chromosome"/>
</dbReference>
<evidence type="ECO:0000313" key="2">
    <source>
        <dbReference type="EMBL" id="AOO82119.1"/>
    </source>
</evidence>
<evidence type="ECO:0008006" key="4">
    <source>
        <dbReference type="Google" id="ProtNLM"/>
    </source>
</evidence>
<keyword evidence="1" id="KW-0732">Signal</keyword>
<organism evidence="2 3">
    <name type="scientific">Bosea vaviloviae</name>
    <dbReference type="NCBI Taxonomy" id="1526658"/>
    <lineage>
        <taxon>Bacteria</taxon>
        <taxon>Pseudomonadati</taxon>
        <taxon>Pseudomonadota</taxon>
        <taxon>Alphaproteobacteria</taxon>
        <taxon>Hyphomicrobiales</taxon>
        <taxon>Boseaceae</taxon>
        <taxon>Bosea</taxon>
    </lineage>
</organism>
<reference evidence="2 3" key="1">
    <citation type="journal article" date="2015" name="Antonie Van Leeuwenhoek">
        <title>Bosea vaviloviae sp. nov., a new species of slow-growing rhizobia isolated from nodules of the relict species Vavilovia formosa (Stev.) Fed.</title>
        <authorList>
            <person name="Safronova V.I."/>
            <person name="Kuznetsova I.G."/>
            <person name="Sazanova A.L."/>
            <person name="Kimeklis A.K."/>
            <person name="Belimov A.A."/>
            <person name="Andronov E.E."/>
            <person name="Pinaev A.G."/>
            <person name="Chizhevskaya E.P."/>
            <person name="Pukhaev A.R."/>
            <person name="Popov K.P."/>
            <person name="Willems A."/>
            <person name="Tikhonovich I.A."/>
        </authorList>
    </citation>
    <scope>NUCLEOTIDE SEQUENCE [LARGE SCALE GENOMIC DNA]</scope>
    <source>
        <strain evidence="2 3">Vaf18</strain>
    </source>
</reference>
<keyword evidence="3" id="KW-1185">Reference proteome</keyword>